<dbReference type="EMBL" id="BNCQ01000009">
    <property type="protein sequence ID" value="GIM01587.1"/>
    <property type="molecule type" value="Genomic_DNA"/>
</dbReference>
<dbReference type="Proteomes" id="UP000722791">
    <property type="component" value="Unassembled WGS sequence"/>
</dbReference>
<organism evidence="1 2">
    <name type="scientific">Volvox reticuliferus</name>
    <dbReference type="NCBI Taxonomy" id="1737510"/>
    <lineage>
        <taxon>Eukaryota</taxon>
        <taxon>Viridiplantae</taxon>
        <taxon>Chlorophyta</taxon>
        <taxon>core chlorophytes</taxon>
        <taxon>Chlorophyceae</taxon>
        <taxon>CS clade</taxon>
        <taxon>Chlamydomonadales</taxon>
        <taxon>Volvocaceae</taxon>
        <taxon>Volvox</taxon>
    </lineage>
</organism>
<gene>
    <name evidence="1" type="ORF">Vretimale_6378</name>
</gene>
<sequence>MDDLNEFDGLLDYLGAGGIGLHGSDQRLNQNRIDTPNLTIPDARLQAQTMITGGIPMSATPAGGLQTGLQTGLPGLQGFDSLLSGATAMQTTGATLPGLSTGLVNAPTIGPASALLPGGVGAAMPTHAQPPQHAQPGAMGLAALQGPTAAAATAAGGGLLGMSFGTSAMMGLANMGSLGALGSLGGLGSLGAVTGAGGISQLDAILGLQTTGVMAPGANTMPRASISNAGGLGMPVSGLGTTAAAAAAGAAQRGALSAKLLTWRGVPQKVANWIRILT</sequence>
<dbReference type="AlphaFoldDB" id="A0A8J4G7P2"/>
<evidence type="ECO:0000313" key="1">
    <source>
        <dbReference type="EMBL" id="GIM01587.1"/>
    </source>
</evidence>
<evidence type="ECO:0000313" key="2">
    <source>
        <dbReference type="Proteomes" id="UP000722791"/>
    </source>
</evidence>
<feature type="non-terminal residue" evidence="1">
    <location>
        <position position="278"/>
    </location>
</feature>
<protein>
    <submittedName>
        <fullName evidence="1">Uncharacterized protein</fullName>
    </submittedName>
</protein>
<comment type="caution">
    <text evidence="1">The sequence shown here is derived from an EMBL/GenBank/DDBJ whole genome shotgun (WGS) entry which is preliminary data.</text>
</comment>
<proteinExistence type="predicted"/>
<reference evidence="1" key="1">
    <citation type="journal article" date="2021" name="Proc. Natl. Acad. Sci. U.S.A.">
        <title>Three genomes in the algal genus Volvox reveal the fate of a haploid sex-determining region after a transition to homothallism.</title>
        <authorList>
            <person name="Yamamoto K."/>
            <person name="Hamaji T."/>
            <person name="Kawai-Toyooka H."/>
            <person name="Matsuzaki R."/>
            <person name="Takahashi F."/>
            <person name="Nishimura Y."/>
            <person name="Kawachi M."/>
            <person name="Noguchi H."/>
            <person name="Minakuchi Y."/>
            <person name="Umen J.G."/>
            <person name="Toyoda A."/>
            <person name="Nozaki H."/>
        </authorList>
    </citation>
    <scope>NUCLEOTIDE SEQUENCE</scope>
    <source>
        <strain evidence="1">NIES-3785</strain>
    </source>
</reference>
<accession>A0A8J4G7P2</accession>
<name>A0A8J4G7P2_9CHLO</name>